<comment type="caution">
    <text evidence="5">The sequence shown here is derived from an EMBL/GenBank/DDBJ whole genome shotgun (WGS) entry which is preliminary data.</text>
</comment>
<comment type="similarity">
    <text evidence="1">Belongs to the heat shock protein 70 family.</text>
</comment>
<evidence type="ECO:0000256" key="1">
    <source>
        <dbReference type="ARBA" id="ARBA00007381"/>
    </source>
</evidence>
<dbReference type="PRINTS" id="PR00301">
    <property type="entry name" value="HEATSHOCK70"/>
</dbReference>
<proteinExistence type="inferred from homology"/>
<dbReference type="EMBL" id="ASHM01028677">
    <property type="protein sequence ID" value="PNX75202.1"/>
    <property type="molecule type" value="Genomic_DNA"/>
</dbReference>
<dbReference type="InterPro" id="IPR018181">
    <property type="entry name" value="Heat_shock_70_CS"/>
</dbReference>
<sequence>MKKLNIIGNPKALRKLRTACEKAKRALSFAVVTNVEVDSLFQGVDFSSPITRAKFEEINMDLFDECMSIVERCLTDAKMDKSSVDDVVLVGGSSRIPKVQQLLQDFFEGKELCNSINPDEAVAYGAAVQAALLSGDSKNVPNLVLIDVAPLSLGWKVIHNVMSVVIPRNSPIPVKKTRNYVTAEDNQERVPILVYEDFFEDKELCNSINPDEAVAYGAAFQADLLSEDSKNVPNLVLINVAPLSLGWKVKHGVMSVVIPRNTPIPVKKTKQYVTIEDNQIDVLIDVYEGERARASDNHLLGSFVLSGLPPAATRGHPYDVCFDVDQNGILTVSAIDESTGSTNKITITNEKGRLSTEEINRLIQEAETYCIDDKKFLRKAKIMNALDLCVYKMRNVLKKKDINLKLSSEENKKINTAITKAENLLDESDRRNEIDALKDLLNELESMYERIIGKSC</sequence>
<dbReference type="Gene3D" id="1.20.1270.10">
    <property type="match status" value="1"/>
</dbReference>
<organism evidence="5 6">
    <name type="scientific">Trifolium pratense</name>
    <name type="common">Red clover</name>
    <dbReference type="NCBI Taxonomy" id="57577"/>
    <lineage>
        <taxon>Eukaryota</taxon>
        <taxon>Viridiplantae</taxon>
        <taxon>Streptophyta</taxon>
        <taxon>Embryophyta</taxon>
        <taxon>Tracheophyta</taxon>
        <taxon>Spermatophyta</taxon>
        <taxon>Magnoliopsida</taxon>
        <taxon>eudicotyledons</taxon>
        <taxon>Gunneridae</taxon>
        <taxon>Pentapetalae</taxon>
        <taxon>rosids</taxon>
        <taxon>fabids</taxon>
        <taxon>Fabales</taxon>
        <taxon>Fabaceae</taxon>
        <taxon>Papilionoideae</taxon>
        <taxon>50 kb inversion clade</taxon>
        <taxon>NPAAA clade</taxon>
        <taxon>Hologalegina</taxon>
        <taxon>IRL clade</taxon>
        <taxon>Trifolieae</taxon>
        <taxon>Trifolium</taxon>
    </lineage>
</organism>
<dbReference type="Pfam" id="PF00012">
    <property type="entry name" value="HSP70"/>
    <property type="match status" value="1"/>
</dbReference>
<keyword evidence="2" id="KW-0547">Nucleotide-binding</keyword>
<keyword evidence="3" id="KW-0067">ATP-binding</keyword>
<keyword evidence="5" id="KW-0346">Stress response</keyword>
<dbReference type="STRING" id="57577.A0A2K3L9I9"/>
<protein>
    <submittedName>
        <fullName evidence="5">Heat shock protein 70 kDa</fullName>
    </submittedName>
</protein>
<name>A0A2K3L9I9_TRIPR</name>
<dbReference type="FunFam" id="2.60.34.10:FF:000012">
    <property type="entry name" value="Heat shock 70 kDa protein"/>
    <property type="match status" value="1"/>
</dbReference>
<keyword evidence="4" id="KW-0175">Coiled coil</keyword>
<dbReference type="Gene3D" id="2.60.34.10">
    <property type="entry name" value="Substrate Binding Domain Of DNAk, Chain A, domain 1"/>
    <property type="match status" value="2"/>
</dbReference>
<dbReference type="Gene3D" id="3.90.640.10">
    <property type="entry name" value="Actin, Chain A, domain 4"/>
    <property type="match status" value="1"/>
</dbReference>
<evidence type="ECO:0000256" key="4">
    <source>
        <dbReference type="SAM" id="Coils"/>
    </source>
</evidence>
<dbReference type="ExpressionAtlas" id="A0A2K3L9I9">
    <property type="expression patterns" value="baseline"/>
</dbReference>
<evidence type="ECO:0000313" key="6">
    <source>
        <dbReference type="Proteomes" id="UP000236291"/>
    </source>
</evidence>
<evidence type="ECO:0000256" key="2">
    <source>
        <dbReference type="ARBA" id="ARBA00022741"/>
    </source>
</evidence>
<reference evidence="5 6" key="2">
    <citation type="journal article" date="2017" name="Front. Plant Sci.">
        <title>Gene Classification and Mining of Molecular Markers Useful in Red Clover (Trifolium pratense) Breeding.</title>
        <authorList>
            <person name="Istvanek J."/>
            <person name="Dluhosova J."/>
            <person name="Dluhos P."/>
            <person name="Patkova L."/>
            <person name="Nedelnik J."/>
            <person name="Repkova J."/>
        </authorList>
    </citation>
    <scope>NUCLEOTIDE SEQUENCE [LARGE SCALE GENOMIC DNA]</scope>
    <source>
        <strain evidence="6">cv. Tatra</strain>
        <tissue evidence="5">Young leaves</tissue>
    </source>
</reference>
<dbReference type="InterPro" id="IPR043129">
    <property type="entry name" value="ATPase_NBD"/>
</dbReference>
<dbReference type="InterPro" id="IPR029048">
    <property type="entry name" value="HSP70_C_sf"/>
</dbReference>
<dbReference type="Gene3D" id="3.30.420.40">
    <property type="match status" value="2"/>
</dbReference>
<evidence type="ECO:0000256" key="3">
    <source>
        <dbReference type="ARBA" id="ARBA00022840"/>
    </source>
</evidence>
<gene>
    <name evidence="5" type="ORF">L195_g031134</name>
</gene>
<dbReference type="SUPFAM" id="SSF100934">
    <property type="entry name" value="Heat shock protein 70kD (HSP70), C-terminal subdomain"/>
    <property type="match status" value="1"/>
</dbReference>
<dbReference type="InterPro" id="IPR013126">
    <property type="entry name" value="Hsp_70_fam"/>
</dbReference>
<reference evidence="5 6" key="1">
    <citation type="journal article" date="2014" name="Am. J. Bot.">
        <title>Genome assembly and annotation for red clover (Trifolium pratense; Fabaceae).</title>
        <authorList>
            <person name="Istvanek J."/>
            <person name="Jaros M."/>
            <person name="Krenek A."/>
            <person name="Repkova J."/>
        </authorList>
    </citation>
    <scope>NUCLEOTIDE SEQUENCE [LARGE SCALE GENOMIC DNA]</scope>
    <source>
        <strain evidence="6">cv. Tatra</strain>
        <tissue evidence="5">Young leaves</tissue>
    </source>
</reference>
<dbReference type="GO" id="GO:0005524">
    <property type="term" value="F:ATP binding"/>
    <property type="evidence" value="ECO:0007669"/>
    <property type="project" value="UniProtKB-KW"/>
</dbReference>
<dbReference type="SUPFAM" id="SSF53067">
    <property type="entry name" value="Actin-like ATPase domain"/>
    <property type="match status" value="1"/>
</dbReference>
<dbReference type="InterPro" id="IPR029047">
    <property type="entry name" value="HSP70_peptide-bd_sf"/>
</dbReference>
<evidence type="ECO:0000313" key="5">
    <source>
        <dbReference type="EMBL" id="PNX75202.1"/>
    </source>
</evidence>
<dbReference type="Proteomes" id="UP000236291">
    <property type="component" value="Unassembled WGS sequence"/>
</dbReference>
<dbReference type="PROSITE" id="PS01036">
    <property type="entry name" value="HSP70_3"/>
    <property type="match status" value="1"/>
</dbReference>
<dbReference type="FunFam" id="3.90.640.10:FF:000010">
    <property type="entry name" value="heat shock 70 kDa protein 14"/>
    <property type="match status" value="1"/>
</dbReference>
<dbReference type="GO" id="GO:0140662">
    <property type="term" value="F:ATP-dependent protein folding chaperone"/>
    <property type="evidence" value="ECO:0007669"/>
    <property type="project" value="InterPro"/>
</dbReference>
<dbReference type="PANTHER" id="PTHR19375">
    <property type="entry name" value="HEAT SHOCK PROTEIN 70KDA"/>
    <property type="match status" value="1"/>
</dbReference>
<dbReference type="SUPFAM" id="SSF100920">
    <property type="entry name" value="Heat shock protein 70kD (HSP70), peptide-binding domain"/>
    <property type="match status" value="2"/>
</dbReference>
<dbReference type="AlphaFoldDB" id="A0A2K3L9I9"/>
<feature type="coiled-coil region" evidence="4">
    <location>
        <begin position="411"/>
        <end position="454"/>
    </location>
</feature>
<accession>A0A2K3L9I9</accession>